<keyword evidence="4" id="KW-0238">DNA-binding</keyword>
<evidence type="ECO:0000256" key="1">
    <source>
        <dbReference type="ARBA" id="ARBA00010641"/>
    </source>
</evidence>
<dbReference type="Pfam" id="PF08281">
    <property type="entry name" value="Sigma70_r4_2"/>
    <property type="match status" value="1"/>
</dbReference>
<dbReference type="InterPro" id="IPR013249">
    <property type="entry name" value="RNA_pol_sigma70_r4_t2"/>
</dbReference>
<feature type="domain" description="RNA polymerase sigma factor 70 region 4 type 2" evidence="8">
    <location>
        <begin position="104"/>
        <end position="155"/>
    </location>
</feature>
<keyword evidence="3" id="KW-0731">Sigma factor</keyword>
<feature type="domain" description="RNA polymerase sigma-70 region 2" evidence="7">
    <location>
        <begin position="14"/>
        <end position="66"/>
    </location>
</feature>
<evidence type="ECO:0000256" key="4">
    <source>
        <dbReference type="ARBA" id="ARBA00023125"/>
    </source>
</evidence>
<dbReference type="InterPro" id="IPR036388">
    <property type="entry name" value="WH-like_DNA-bd_sf"/>
</dbReference>
<proteinExistence type="inferred from homology"/>
<name>A0ABW7SM70_9ACTN</name>
<accession>A0ABW7SM70</accession>
<dbReference type="InterPro" id="IPR013324">
    <property type="entry name" value="RNA_pol_sigma_r3/r4-like"/>
</dbReference>
<dbReference type="SUPFAM" id="SSF88946">
    <property type="entry name" value="Sigma2 domain of RNA polymerase sigma factors"/>
    <property type="match status" value="1"/>
</dbReference>
<dbReference type="InterPro" id="IPR039425">
    <property type="entry name" value="RNA_pol_sigma-70-like"/>
</dbReference>
<organism evidence="9 10">
    <name type="scientific">Micromonospora rubida</name>
    <dbReference type="NCBI Taxonomy" id="2697657"/>
    <lineage>
        <taxon>Bacteria</taxon>
        <taxon>Bacillati</taxon>
        <taxon>Actinomycetota</taxon>
        <taxon>Actinomycetes</taxon>
        <taxon>Micromonosporales</taxon>
        <taxon>Micromonosporaceae</taxon>
        <taxon>Micromonospora</taxon>
    </lineage>
</organism>
<evidence type="ECO:0000313" key="10">
    <source>
        <dbReference type="Proteomes" id="UP001611075"/>
    </source>
</evidence>
<keyword evidence="5" id="KW-0804">Transcription</keyword>
<evidence type="ECO:0000313" key="9">
    <source>
        <dbReference type="EMBL" id="MFI0793812.1"/>
    </source>
</evidence>
<evidence type="ECO:0000256" key="5">
    <source>
        <dbReference type="ARBA" id="ARBA00023163"/>
    </source>
</evidence>
<evidence type="ECO:0000256" key="2">
    <source>
        <dbReference type="ARBA" id="ARBA00023015"/>
    </source>
</evidence>
<dbReference type="EMBL" id="JBIRPU010000008">
    <property type="protein sequence ID" value="MFI0793812.1"/>
    <property type="molecule type" value="Genomic_DNA"/>
</dbReference>
<dbReference type="Gene3D" id="1.10.1740.10">
    <property type="match status" value="1"/>
</dbReference>
<dbReference type="NCBIfam" id="TIGR02937">
    <property type="entry name" value="sigma70-ECF"/>
    <property type="match status" value="1"/>
</dbReference>
<dbReference type="Pfam" id="PF04542">
    <property type="entry name" value="Sigma70_r2"/>
    <property type="match status" value="1"/>
</dbReference>
<dbReference type="Gene3D" id="1.10.10.10">
    <property type="entry name" value="Winged helix-like DNA-binding domain superfamily/Winged helix DNA-binding domain"/>
    <property type="match status" value="1"/>
</dbReference>
<gene>
    <name evidence="9" type="ORF">ACH4OY_14130</name>
</gene>
<keyword evidence="10" id="KW-1185">Reference proteome</keyword>
<sequence length="213" mass="23837">MTDDSFREFVEIRYADLLRTAYLLTGSRHAAEDLVQNALMQAMRRWRQVDEPMAYVRRIMVNERVSLWHRFGSREFLAGVTGAWRLHADRGRSRDVADDVVVREEMREALRGLPTRTRAVLVLRYWEDLTEAQTAQTLGCSVGTVKSLASRGIGRLRAALLTSSAGSPRPDEPVPLPDERASLPDEPVPLPGDRSPMVVLPAVTSWRGANDGG</sequence>
<comment type="similarity">
    <text evidence="1">Belongs to the sigma-70 factor family. ECF subfamily.</text>
</comment>
<feature type="compositionally biased region" description="Basic and acidic residues" evidence="6">
    <location>
        <begin position="169"/>
        <end position="183"/>
    </location>
</feature>
<dbReference type="InterPro" id="IPR014284">
    <property type="entry name" value="RNA_pol_sigma-70_dom"/>
</dbReference>
<dbReference type="CDD" id="cd06171">
    <property type="entry name" value="Sigma70_r4"/>
    <property type="match status" value="1"/>
</dbReference>
<dbReference type="SUPFAM" id="SSF88659">
    <property type="entry name" value="Sigma3 and sigma4 domains of RNA polymerase sigma factors"/>
    <property type="match status" value="1"/>
</dbReference>
<dbReference type="InterPro" id="IPR014325">
    <property type="entry name" value="RNA_pol_sigma-E_actinobac"/>
</dbReference>
<dbReference type="InterPro" id="IPR007627">
    <property type="entry name" value="RNA_pol_sigma70_r2"/>
</dbReference>
<dbReference type="PANTHER" id="PTHR43133">
    <property type="entry name" value="RNA POLYMERASE ECF-TYPE SIGMA FACTO"/>
    <property type="match status" value="1"/>
</dbReference>
<dbReference type="Proteomes" id="UP001611075">
    <property type="component" value="Unassembled WGS sequence"/>
</dbReference>
<dbReference type="RefSeq" id="WP_396679577.1">
    <property type="nucleotide sequence ID" value="NZ_JBIRPU010000008.1"/>
</dbReference>
<evidence type="ECO:0000259" key="7">
    <source>
        <dbReference type="Pfam" id="PF04542"/>
    </source>
</evidence>
<keyword evidence="2" id="KW-0805">Transcription regulation</keyword>
<dbReference type="InterPro" id="IPR013325">
    <property type="entry name" value="RNA_pol_sigma_r2"/>
</dbReference>
<dbReference type="NCBIfam" id="TIGR02983">
    <property type="entry name" value="SigE-fam_strep"/>
    <property type="match status" value="1"/>
</dbReference>
<dbReference type="PANTHER" id="PTHR43133:SF50">
    <property type="entry name" value="ECF RNA POLYMERASE SIGMA FACTOR SIGM"/>
    <property type="match status" value="1"/>
</dbReference>
<reference evidence="9 10" key="1">
    <citation type="submission" date="2024-10" db="EMBL/GenBank/DDBJ databases">
        <title>The Natural Products Discovery Center: Release of the First 8490 Sequenced Strains for Exploring Actinobacteria Biosynthetic Diversity.</title>
        <authorList>
            <person name="Kalkreuter E."/>
            <person name="Kautsar S.A."/>
            <person name="Yang D."/>
            <person name="Bader C.D."/>
            <person name="Teijaro C.N."/>
            <person name="Fluegel L."/>
            <person name="Davis C.M."/>
            <person name="Simpson J.R."/>
            <person name="Lauterbach L."/>
            <person name="Steele A.D."/>
            <person name="Gui C."/>
            <person name="Meng S."/>
            <person name="Li G."/>
            <person name="Viehrig K."/>
            <person name="Ye F."/>
            <person name="Su P."/>
            <person name="Kiefer A.F."/>
            <person name="Nichols A."/>
            <person name="Cepeda A.J."/>
            <person name="Yan W."/>
            <person name="Fan B."/>
            <person name="Jiang Y."/>
            <person name="Adhikari A."/>
            <person name="Zheng C.-J."/>
            <person name="Schuster L."/>
            <person name="Cowan T.M."/>
            <person name="Smanski M.J."/>
            <person name="Chevrette M.G."/>
            <person name="De Carvalho L.P.S."/>
            <person name="Shen B."/>
        </authorList>
    </citation>
    <scope>NUCLEOTIDE SEQUENCE [LARGE SCALE GENOMIC DNA]</scope>
    <source>
        <strain evidence="9 10">NPDC021253</strain>
    </source>
</reference>
<comment type="caution">
    <text evidence="9">The sequence shown here is derived from an EMBL/GenBank/DDBJ whole genome shotgun (WGS) entry which is preliminary data.</text>
</comment>
<feature type="region of interest" description="Disordered" evidence="6">
    <location>
        <begin position="161"/>
        <end position="196"/>
    </location>
</feature>
<evidence type="ECO:0000256" key="3">
    <source>
        <dbReference type="ARBA" id="ARBA00023082"/>
    </source>
</evidence>
<evidence type="ECO:0000256" key="6">
    <source>
        <dbReference type="SAM" id="MobiDB-lite"/>
    </source>
</evidence>
<protein>
    <submittedName>
        <fullName evidence="9">SigE family RNA polymerase sigma factor</fullName>
    </submittedName>
</protein>
<evidence type="ECO:0000259" key="8">
    <source>
        <dbReference type="Pfam" id="PF08281"/>
    </source>
</evidence>